<keyword evidence="4" id="KW-1185">Reference proteome</keyword>
<reference evidence="3 4" key="2">
    <citation type="submission" date="2024-10" db="EMBL/GenBank/DDBJ databases">
        <authorList>
            <person name="Ryan C."/>
        </authorList>
    </citation>
    <scope>NUCLEOTIDE SEQUENCE [LARGE SCALE GENOMIC DNA]</scope>
</reference>
<name>A0ABC8Y9R7_9POAL</name>
<evidence type="ECO:0000313" key="3">
    <source>
        <dbReference type="EMBL" id="CAL4938937.1"/>
    </source>
</evidence>
<dbReference type="AlphaFoldDB" id="A0ABC8Y9R7"/>
<accession>A0ABC8Y9R7</accession>
<dbReference type="InterPro" id="IPR044822">
    <property type="entry name" value="Myb_DNA-bind_4"/>
</dbReference>
<dbReference type="Proteomes" id="UP001497457">
    <property type="component" value="Chromosome 16b"/>
</dbReference>
<protein>
    <recommendedName>
        <fullName evidence="2">Myb/SANT-like DNA-binding domain-containing protein</fullName>
    </recommendedName>
</protein>
<evidence type="ECO:0000256" key="1">
    <source>
        <dbReference type="SAM" id="MobiDB-lite"/>
    </source>
</evidence>
<feature type="region of interest" description="Disordered" evidence="1">
    <location>
        <begin position="126"/>
        <end position="158"/>
    </location>
</feature>
<reference evidence="4" key="1">
    <citation type="submission" date="2024-06" db="EMBL/GenBank/DDBJ databases">
        <authorList>
            <person name="Ryan C."/>
        </authorList>
    </citation>
    <scope>NUCLEOTIDE SEQUENCE [LARGE SCALE GENOMIC DNA]</scope>
</reference>
<proteinExistence type="predicted"/>
<dbReference type="Pfam" id="PF13837">
    <property type="entry name" value="Myb_DNA-bind_4"/>
    <property type="match status" value="1"/>
</dbReference>
<dbReference type="EMBL" id="OZ075126">
    <property type="protein sequence ID" value="CAL4938937.1"/>
    <property type="molecule type" value="Genomic_DNA"/>
</dbReference>
<evidence type="ECO:0000259" key="2">
    <source>
        <dbReference type="Pfam" id="PF13837"/>
    </source>
</evidence>
<dbReference type="PANTHER" id="PTHR31307:SF46">
    <property type="entry name" value="MYB_SANT-LIKE DNA-BINDING DOMAIN-CONTAINING PROTEIN"/>
    <property type="match status" value="1"/>
</dbReference>
<feature type="region of interest" description="Disordered" evidence="1">
    <location>
        <begin position="1"/>
        <end position="20"/>
    </location>
</feature>
<feature type="domain" description="Myb/SANT-like DNA-binding" evidence="2">
    <location>
        <begin position="13"/>
        <end position="96"/>
    </location>
</feature>
<dbReference type="Gene3D" id="1.10.10.60">
    <property type="entry name" value="Homeodomain-like"/>
    <property type="match status" value="1"/>
</dbReference>
<gene>
    <name evidence="3" type="ORF">URODEC1_LOCUS31572</name>
</gene>
<dbReference type="PANTHER" id="PTHR31307">
    <property type="entry name" value="TRIHELIX TRANSCRIPTION FACTOR ASIL2"/>
    <property type="match status" value="1"/>
</dbReference>
<dbReference type="InterPro" id="IPR044823">
    <property type="entry name" value="ASIL1/2-like"/>
</dbReference>
<organism evidence="3 4">
    <name type="scientific">Urochloa decumbens</name>
    <dbReference type="NCBI Taxonomy" id="240449"/>
    <lineage>
        <taxon>Eukaryota</taxon>
        <taxon>Viridiplantae</taxon>
        <taxon>Streptophyta</taxon>
        <taxon>Embryophyta</taxon>
        <taxon>Tracheophyta</taxon>
        <taxon>Spermatophyta</taxon>
        <taxon>Magnoliopsida</taxon>
        <taxon>Liliopsida</taxon>
        <taxon>Poales</taxon>
        <taxon>Poaceae</taxon>
        <taxon>PACMAD clade</taxon>
        <taxon>Panicoideae</taxon>
        <taxon>Panicodae</taxon>
        <taxon>Paniceae</taxon>
        <taxon>Melinidinae</taxon>
        <taxon>Urochloa</taxon>
    </lineage>
</organism>
<sequence>MPSRKPPRESASGKWSDGETSTLIDAWGAARVRRQPHHLLLDDWRDTASAVNAHRRAAGRRFNRTRSQCQTRIRTLKKRYKEELLKQPPSGWPHLRPLRAFLASPDGPPPGFPARTTPAVHVKQEAKEDEEVDGGGGLAASWTVPRRPRSAGAGSAGSEGFCPAAVVTKLAAVYERVELARIGAEKVKMEMEVQQAMLDAMKVEVEQ</sequence>
<evidence type="ECO:0000313" key="4">
    <source>
        <dbReference type="Proteomes" id="UP001497457"/>
    </source>
</evidence>